<protein>
    <recommendedName>
        <fullName evidence="1">DUF5916 domain-containing protein</fullName>
    </recommendedName>
</protein>
<dbReference type="SUPFAM" id="SSF49344">
    <property type="entry name" value="CBD9-like"/>
    <property type="match status" value="1"/>
</dbReference>
<evidence type="ECO:0000313" key="3">
    <source>
        <dbReference type="Proteomes" id="UP000027982"/>
    </source>
</evidence>
<evidence type="ECO:0000313" key="2">
    <source>
        <dbReference type="EMBL" id="AIE84452.1"/>
    </source>
</evidence>
<dbReference type="HOGENOM" id="CLU_409248_0_0_0"/>
<dbReference type="AlphaFoldDB" id="A0A068NM05"/>
<dbReference type="Proteomes" id="UP000027982">
    <property type="component" value="Chromosome"/>
</dbReference>
<dbReference type="eggNOG" id="COG2091">
    <property type="taxonomic scope" value="Bacteria"/>
</dbReference>
<dbReference type="OrthoDB" id="9786766at2"/>
<feature type="domain" description="DUF5916" evidence="1">
    <location>
        <begin position="235"/>
        <end position="314"/>
    </location>
</feature>
<dbReference type="RefSeq" id="WP_025226911.1">
    <property type="nucleotide sequence ID" value="NZ_CP007139.1"/>
</dbReference>
<dbReference type="InterPro" id="IPR045670">
    <property type="entry name" value="DUF5916"/>
</dbReference>
<organism evidence="2 3">
    <name type="scientific">Fimbriimonas ginsengisoli Gsoil 348</name>
    <dbReference type="NCBI Taxonomy" id="661478"/>
    <lineage>
        <taxon>Bacteria</taxon>
        <taxon>Bacillati</taxon>
        <taxon>Armatimonadota</taxon>
        <taxon>Fimbriimonadia</taxon>
        <taxon>Fimbriimonadales</taxon>
        <taxon>Fimbriimonadaceae</taxon>
        <taxon>Fimbriimonas</taxon>
    </lineage>
</organism>
<name>A0A068NM05_FIMGI</name>
<accession>A0A068NM05</accession>
<sequence>MLVLGASSRAQIAPPHIKASKLTKPPKIDGKVDPEEWKEATHVLRFVDPYTGNPTSDATEGWVGYDGDAIYVAFICHDSQPGGLIGREIQPGSEMQDEDTVTFRINPFGTRGYEGRSRFRVNLLNTQSEEISGGRAAKREWRGDWKSATQRLPDGWSVEMSIPWKMLNYPKGKALNMDLNLERFQARTRIGSKWANTTVADRPEYAGFWEGVEAPTKDDRKKIQFLAYTAPEYDHGRSTLRSGLDVRYSLTPTLTSLVSLNPDFRNIENQIAGVDFTRTERFLDEARPFFNEGSDFFDLTGEFTFGRMFYSQRIPTFDYGAKAYGRITPTLSAGVLTTVDTGHTTASVARIAKTFGPKADASIFATRFDQVGRTNNAYGATAFARRGTFSADFQGATEADERGPTDSAYSYAANYEVPKWFSTFKFEHVDKNFDPPLAYVPWQDRHGWYQYTDYSTEYRTGPIRGFNANVYTAHYHTNAGALQQEGMEWFAGATTRKDIRISASRVDTQFADGRDSVTGLGLNFNQSNRFKRFGGYFETGERGSKPSTFFSLHGSVRVLKRLDLGAEFSALRFDGTDQLAIVTIGSELSPTRSITGRFVQRNGKQNAYLAFRNGGLNGTELYFILGDPNSDTFQRRVSVKVVWAF</sequence>
<gene>
    <name evidence="2" type="ORF">OP10G_1084</name>
</gene>
<keyword evidence="3" id="KW-1185">Reference proteome</keyword>
<dbReference type="Pfam" id="PF19313">
    <property type="entry name" value="DUF5916"/>
    <property type="match status" value="1"/>
</dbReference>
<dbReference type="KEGG" id="fgi:OP10G_1084"/>
<proteinExistence type="predicted"/>
<dbReference type="EMBL" id="CP007139">
    <property type="protein sequence ID" value="AIE84452.1"/>
    <property type="molecule type" value="Genomic_DNA"/>
</dbReference>
<evidence type="ECO:0000259" key="1">
    <source>
        <dbReference type="Pfam" id="PF19313"/>
    </source>
</evidence>
<dbReference type="Gene3D" id="2.60.40.1190">
    <property type="match status" value="1"/>
</dbReference>
<reference evidence="2 3" key="1">
    <citation type="journal article" date="2014" name="PLoS ONE">
        <title>The first complete genome sequence of the class fimbriimonadia in the phylum armatimonadetes.</title>
        <authorList>
            <person name="Hu Z.Y."/>
            <person name="Wang Y.Z."/>
            <person name="Im W.T."/>
            <person name="Wang S.Y."/>
            <person name="Zhao G.P."/>
            <person name="Zheng H.J."/>
            <person name="Quan Z.X."/>
        </authorList>
    </citation>
    <scope>NUCLEOTIDE SEQUENCE [LARGE SCALE GENOMIC DNA]</scope>
    <source>
        <strain evidence="2">Gsoil 348</strain>
    </source>
</reference>
<dbReference type="STRING" id="661478.OP10G_1084"/>